<evidence type="ECO:0000313" key="2">
    <source>
        <dbReference type="EMBL" id="HDP77179.1"/>
    </source>
</evidence>
<name>A0A7C1GQ11_9BACT</name>
<dbReference type="Proteomes" id="UP000886198">
    <property type="component" value="Unassembled WGS sequence"/>
</dbReference>
<dbReference type="CDD" id="cd00130">
    <property type="entry name" value="PAS"/>
    <property type="match status" value="1"/>
</dbReference>
<protein>
    <submittedName>
        <fullName evidence="2">GAF domain-containing protein</fullName>
    </submittedName>
</protein>
<dbReference type="AlphaFoldDB" id="A0A7C1GQ11"/>
<dbReference type="InterPro" id="IPR035965">
    <property type="entry name" value="PAS-like_dom_sf"/>
</dbReference>
<dbReference type="InterPro" id="IPR029016">
    <property type="entry name" value="GAF-like_dom_sf"/>
</dbReference>
<proteinExistence type="predicted"/>
<dbReference type="Pfam" id="PF01590">
    <property type="entry name" value="GAF"/>
    <property type="match status" value="1"/>
</dbReference>
<gene>
    <name evidence="2" type="ORF">ENN47_03150</name>
</gene>
<dbReference type="Gene3D" id="3.30.450.20">
    <property type="entry name" value="PAS domain"/>
    <property type="match status" value="1"/>
</dbReference>
<dbReference type="InterPro" id="IPR000014">
    <property type="entry name" value="PAS"/>
</dbReference>
<sequence length="352" mass="40256">MEPIKVYIVDNGTAEIKTLSERISKLRWNMHVETVSEDPFVGETSRSNQFYTLNKYLKSKYEGFSSLIDDMIFLVSLDDPLRPGRIVEANNSVVQKLGYSYEELLEMSFYSVAGDLDSEMKKIRADLQIKGMCTTDSFLTMKSGEKLQVEICLKVLDLQNSIVTMVVARDTSAYRKVAAEIQWRQNFERVISEVSGALKEFENIDDAIEKALRQLGELTSADRANVFLLDYRTNSARNTHEWCREGTKGAKSYLQNMPFEEFSWWINEMKREGVHSYVVSELPEEASREAEILSQQGIVSLVVIPIFSRYRPVGFVGLERLSGQFDWSKADIKLLEVFAGLISGVIEFSRFM</sequence>
<dbReference type="SUPFAM" id="SSF55781">
    <property type="entry name" value="GAF domain-like"/>
    <property type="match status" value="1"/>
</dbReference>
<organism evidence="2">
    <name type="scientific">Mesotoga infera</name>
    <dbReference type="NCBI Taxonomy" id="1236046"/>
    <lineage>
        <taxon>Bacteria</taxon>
        <taxon>Thermotogati</taxon>
        <taxon>Thermotogota</taxon>
        <taxon>Thermotogae</taxon>
        <taxon>Kosmotogales</taxon>
        <taxon>Kosmotogaceae</taxon>
        <taxon>Mesotoga</taxon>
    </lineage>
</organism>
<dbReference type="EMBL" id="DSBT01000095">
    <property type="protein sequence ID" value="HDP77179.1"/>
    <property type="molecule type" value="Genomic_DNA"/>
</dbReference>
<evidence type="ECO:0000259" key="1">
    <source>
        <dbReference type="SMART" id="SM00065"/>
    </source>
</evidence>
<dbReference type="SMART" id="SM00065">
    <property type="entry name" value="GAF"/>
    <property type="match status" value="1"/>
</dbReference>
<accession>A0A7C1GQ11</accession>
<dbReference type="SUPFAM" id="SSF55785">
    <property type="entry name" value="PYP-like sensor domain (PAS domain)"/>
    <property type="match status" value="1"/>
</dbReference>
<dbReference type="NCBIfam" id="TIGR00229">
    <property type="entry name" value="sensory_box"/>
    <property type="match status" value="1"/>
</dbReference>
<dbReference type="InterPro" id="IPR003018">
    <property type="entry name" value="GAF"/>
</dbReference>
<feature type="domain" description="GAF" evidence="1">
    <location>
        <begin position="203"/>
        <end position="352"/>
    </location>
</feature>
<comment type="caution">
    <text evidence="2">The sequence shown here is derived from an EMBL/GenBank/DDBJ whole genome shotgun (WGS) entry which is preliminary data.</text>
</comment>
<reference evidence="2" key="1">
    <citation type="journal article" date="2020" name="mSystems">
        <title>Genome- and Community-Level Interaction Insights into Carbon Utilization and Element Cycling Functions of Hydrothermarchaeota in Hydrothermal Sediment.</title>
        <authorList>
            <person name="Zhou Z."/>
            <person name="Liu Y."/>
            <person name="Xu W."/>
            <person name="Pan J."/>
            <person name="Luo Z.H."/>
            <person name="Li M."/>
        </authorList>
    </citation>
    <scope>NUCLEOTIDE SEQUENCE [LARGE SCALE GENOMIC DNA]</scope>
    <source>
        <strain evidence="2">SpSt-1179</strain>
    </source>
</reference>
<dbReference type="Gene3D" id="3.30.450.40">
    <property type="match status" value="1"/>
</dbReference>